<keyword evidence="2" id="KW-1185">Reference proteome</keyword>
<accession>A0ACC6M4D2</accession>
<comment type="caution">
    <text evidence="1">The sequence shown here is derived from an EMBL/GenBank/DDBJ whole genome shotgun (WGS) entry which is preliminary data.</text>
</comment>
<gene>
    <name evidence="1" type="ORF">SH601_07430</name>
</gene>
<evidence type="ECO:0000313" key="1">
    <source>
        <dbReference type="EMBL" id="MDX8045820.1"/>
    </source>
</evidence>
<evidence type="ECO:0000313" key="2">
    <source>
        <dbReference type="Proteomes" id="UP001277972"/>
    </source>
</evidence>
<name>A0ACC6M4D2_9BACI</name>
<organism evidence="1 2">
    <name type="scientific">Gracilibacillus pellucidus</name>
    <dbReference type="NCBI Taxonomy" id="3095368"/>
    <lineage>
        <taxon>Bacteria</taxon>
        <taxon>Bacillati</taxon>
        <taxon>Bacillota</taxon>
        <taxon>Bacilli</taxon>
        <taxon>Bacillales</taxon>
        <taxon>Bacillaceae</taxon>
        <taxon>Gracilibacillus</taxon>
    </lineage>
</organism>
<dbReference type="EMBL" id="JAWZSR010000003">
    <property type="protein sequence ID" value="MDX8045820.1"/>
    <property type="molecule type" value="Genomic_DNA"/>
</dbReference>
<protein>
    <submittedName>
        <fullName evidence="1">Methyl-accepting chemotaxis protein</fullName>
    </submittedName>
</protein>
<proteinExistence type="predicted"/>
<sequence length="285" mass="30765">MTINVEEYHPIIQAFVKVSPFIQTLINDDITIGIYDKEKLIINYPAQNFSLNVQPGDPLVEGDIVTQAIRENKNQAATVPLELFGVHLIARAIPLHDEAGNVIGGVGIGQSIADAQQLNETSGNLSLVMDEVTHTVEDMANAINTLSTDIHQVSEEAGTVSSSAETIEKMSNVVKEIAEQSNLLGLNAAIESARAGEHGKGFAVVADEIRKMANNSKEQVNEIQSITKEIKDAISTLNQRIQNVNEQSDSQAASIEELTATMEEVNSNVQVLASLAQKNVALKEN</sequence>
<dbReference type="Proteomes" id="UP001277972">
    <property type="component" value="Unassembled WGS sequence"/>
</dbReference>
<reference evidence="1" key="1">
    <citation type="submission" date="2023-11" db="EMBL/GenBank/DDBJ databases">
        <title>Gracilibacillus pellucida a moderately halophilic bacterium isolated from saline soil in Xinjiang province.</title>
        <authorList>
            <person name="Zhang Z."/>
            <person name="Tan F."/>
            <person name="Wang Y."/>
            <person name="Xia M."/>
        </authorList>
    </citation>
    <scope>NUCLEOTIDE SEQUENCE</scope>
    <source>
        <strain evidence="1">S3-1-1</strain>
    </source>
</reference>